<dbReference type="PANTHER" id="PTHR11929:SF10">
    <property type="entry name" value="4-GALACTOSYL-N-ACETYLGLUCOSAMINIDE 3-ALPHA-L-FUCOSYLTRANSFERASE 9"/>
    <property type="match status" value="1"/>
</dbReference>
<evidence type="ECO:0000256" key="10">
    <source>
        <dbReference type="ARBA" id="ARBA00023034"/>
    </source>
</evidence>
<sequence>MSIPSKVFWSGLAFFLVLVCFGACLLVYIKPTQLWFYLKLSQDNSTSKQNVSFNQDEFQNNESNVTLVLLWLSPFGCRSSPLNCLDLNISDCHITMNRSMYNQSHAVVFHHRDIWWNLRNLPQQPRPLFQKWIWMNMESPSHSPPKLGLNRMFNLTLNYRRDADIHIPYGMLTFSPNASRAEVPPKDKLVCWVVSNRYPQERIRYYKELKKYIKIHTYGKLFGRRLSWEKYWPIMSSCKFYLAFENSIFKDYITEKIYTTFLAGTVPVVLGPPRENYEDFVLPESFIHVDDFESPKNLSEYLLMLDQNDTLYLSYFEWKKDFLVYRPNFWKSHLCSACDYVKKHPEYKSVGNLQKWFWNNSCDDFFPARYKKKNLSGLPTRNRAGI</sequence>
<comment type="similarity">
    <text evidence="3 24">Belongs to the glycosyltransferase 10 family.</text>
</comment>
<evidence type="ECO:0000313" key="27">
    <source>
        <dbReference type="Proteomes" id="UP001652622"/>
    </source>
</evidence>
<evidence type="ECO:0000256" key="8">
    <source>
        <dbReference type="ARBA" id="ARBA00022968"/>
    </source>
</evidence>
<keyword evidence="5 24" id="KW-0328">Glycosyltransferase</keyword>
<proteinExistence type="inferred from homology"/>
<dbReference type="GO" id="GO:0006629">
    <property type="term" value="P:lipid metabolic process"/>
    <property type="evidence" value="ECO:0007669"/>
    <property type="project" value="UniProtKB-KW"/>
</dbReference>
<reference evidence="28" key="1">
    <citation type="submission" date="2025-08" db="UniProtKB">
        <authorList>
            <consortium name="RefSeq"/>
        </authorList>
    </citation>
    <scope>IDENTIFICATION</scope>
    <source>
        <tissue evidence="28">Blood</tissue>
    </source>
</reference>
<dbReference type="GO" id="GO:0017083">
    <property type="term" value="F:4-galactosyl-N-acetylglucosaminide 3-alpha-L-fucosyltransferase activity"/>
    <property type="evidence" value="ECO:0007669"/>
    <property type="project" value="UniProtKB-EC"/>
</dbReference>
<keyword evidence="11" id="KW-0443">Lipid metabolism</keyword>
<evidence type="ECO:0000256" key="17">
    <source>
        <dbReference type="ARBA" id="ARBA00036234"/>
    </source>
</evidence>
<keyword evidence="12 24" id="KW-0472">Membrane</keyword>
<gene>
    <name evidence="28" type="primary">LOC117675804</name>
</gene>
<comment type="catalytic activity">
    <reaction evidence="19">
        <text>an N-acetyl-alpha-neuraminyl-(2-&gt;3)-beta-D-galactosyl-(1-&gt;4)-N-acetyl-beta-D-glucosaminyl derivative + GDP-beta-L-fucose = an alpha-Neu5Ac-(2-&gt;3)-beta-D-Gal-(1-&gt;4)-[alpha-L-Fuc-(1-&gt;3)]-beta-D-GlcNAc derivative + GDP + H(+)</text>
        <dbReference type="Rhea" id="RHEA:56076"/>
        <dbReference type="ChEBI" id="CHEBI:15378"/>
        <dbReference type="ChEBI" id="CHEBI:57273"/>
        <dbReference type="ChEBI" id="CHEBI:58189"/>
        <dbReference type="ChEBI" id="CHEBI:136545"/>
        <dbReference type="ChEBI" id="CHEBI:139509"/>
    </reaction>
    <physiologicalReaction direction="left-to-right" evidence="19">
        <dbReference type="Rhea" id="RHEA:56077"/>
    </physiologicalReaction>
</comment>
<name>A0A6P9D3Y8_PANGU</name>
<evidence type="ECO:0000256" key="12">
    <source>
        <dbReference type="ARBA" id="ARBA00023136"/>
    </source>
</evidence>
<dbReference type="UniPathway" id="UPA00378"/>
<comment type="pathway">
    <text evidence="2">Glycolipid biosynthesis.</text>
</comment>
<keyword evidence="14" id="KW-0325">Glycoprotein</keyword>
<feature type="domain" description="Fucosyltransferase N-terminal" evidence="26">
    <location>
        <begin position="65"/>
        <end position="170"/>
    </location>
</feature>
<keyword evidence="13" id="KW-1015">Disulfide bond</keyword>
<evidence type="ECO:0000256" key="18">
    <source>
        <dbReference type="ARBA" id="ARBA00036295"/>
    </source>
</evidence>
<comment type="catalytic activity">
    <reaction evidence="22">
        <text>beta-D-Gal-(1-&gt;4)-beta-D-GlcNAc-(1-&gt;3)-beta-D-Gal-(1-&gt;4)-D-Glc + GDP-beta-L-fucose = beta-D-Gal-(1-&gt;4)-[alpha-L-Fuc-(1-&gt;3)]-beta-D-GlcNAc-(1-&gt;3)-beta-D-Gal-(1-&gt;4)-D-Glc + GDP + H(+)</text>
        <dbReference type="Rhea" id="RHEA:77187"/>
        <dbReference type="ChEBI" id="CHEBI:15378"/>
        <dbReference type="ChEBI" id="CHEBI:57273"/>
        <dbReference type="ChEBI" id="CHEBI:58189"/>
        <dbReference type="ChEBI" id="CHEBI:60239"/>
        <dbReference type="ChEBI" id="CHEBI:61352"/>
    </reaction>
    <physiologicalReaction direction="left-to-right" evidence="22">
        <dbReference type="Rhea" id="RHEA:77188"/>
    </physiologicalReaction>
</comment>
<evidence type="ECO:0000256" key="13">
    <source>
        <dbReference type="ARBA" id="ARBA00023157"/>
    </source>
</evidence>
<evidence type="ECO:0000256" key="3">
    <source>
        <dbReference type="ARBA" id="ARBA00008919"/>
    </source>
</evidence>
<comment type="catalytic activity">
    <reaction evidence="18">
        <text>alpha-N-glycoloylneuraminosyl-(2-&gt;3)-beta-D-galactosyl-(1-&gt;4)-N-acetyl-beta-D-glucosaminyl-(1-&gt;3)-beta-D-galactosyl-(1-&gt;4)-N-acetyl-beta-D-glucosaminyl-(1-&gt;3)-beta-D-galactosyl-(1-&gt;4)-beta-D-glucosyl-(1&lt;-&gt;1')-ceramide + GDP-beta-L-fucose = alpha-N-glycoloylneuraminosyl-(2-&gt;3)-beta-D-galactosyl-(1-&gt;4)-N-acetyl-beta-D-glucosaminyl-(1-&gt;3)-beta-D-galactosyl-(1-&gt;4)-[alpha-L-fucosyl-(1-&gt;3)]-N-acetyl-beta-D-glucosaminyl-(1-&gt;3)-beta-D-galactosyl-(1-&gt;4)-beta-D-glucosyl-(1&lt;-&gt;1')-ceramide + GDP + H(+)</text>
        <dbReference type="Rhea" id="RHEA:48388"/>
        <dbReference type="ChEBI" id="CHEBI:15378"/>
        <dbReference type="ChEBI" id="CHEBI:57273"/>
        <dbReference type="ChEBI" id="CHEBI:58189"/>
        <dbReference type="ChEBI" id="CHEBI:90383"/>
        <dbReference type="ChEBI" id="CHEBI:90384"/>
    </reaction>
    <physiologicalReaction direction="left-to-right" evidence="18">
        <dbReference type="Rhea" id="RHEA:48389"/>
    </physiologicalReaction>
</comment>
<dbReference type="KEGG" id="pgut:117675804"/>
<dbReference type="InterPro" id="IPR031481">
    <property type="entry name" value="Glyco_tran_10_N"/>
</dbReference>
<comment type="catalytic activity">
    <reaction evidence="17">
        <text>an alpha-Neu5Ac-(2-&gt;3)-beta-D-Gal-(1-&gt;4)-beta-D-GlcNAc-(1-&gt;3)-beta-D-Gal-(1-&gt;4)-beta-D-GlcNAc derivative + GDP-beta-L-fucose = an alpha-Neu5Ac-(2-&gt;3)-beta-D-Gal-(1-&gt;4)-beta-D-GlcNAc-(1-&gt;3)-beta-D-Gal-(1-&gt;4)-[alpha-L-Fuc-(1-&gt;3)]-beta-D-GlcNAc derivative + GDP + H(+)</text>
        <dbReference type="Rhea" id="RHEA:68044"/>
        <dbReference type="ChEBI" id="CHEBI:15378"/>
        <dbReference type="ChEBI" id="CHEBI:57273"/>
        <dbReference type="ChEBI" id="CHEBI:58189"/>
        <dbReference type="ChEBI" id="CHEBI:145343"/>
        <dbReference type="ChEBI" id="CHEBI:176900"/>
    </reaction>
    <physiologicalReaction direction="left-to-right" evidence="17">
        <dbReference type="Rhea" id="RHEA:68045"/>
    </physiologicalReaction>
</comment>
<evidence type="ECO:0000256" key="21">
    <source>
        <dbReference type="ARBA" id="ARBA00037848"/>
    </source>
</evidence>
<comment type="catalytic activity">
    <reaction evidence="16">
        <text>alpha-D-galactosyl-(1-&gt;3)-beta-D-galactosyl-(1-&gt;4)-N-acetyl-beta-D-glucosaminyl-(1-&gt;3)-beta-D-galactosyl-(1-&gt;4)-beta-D-glucosyl-(1&lt;-&gt;1')-ceramide + GDP-beta-L-fucose = a neolactoside IV(3)-alpha-Gal,III(3)-alpha-Fuc-nLc4Cer + GDP + H(+)</text>
        <dbReference type="Rhea" id="RHEA:48380"/>
        <dbReference type="ChEBI" id="CHEBI:15378"/>
        <dbReference type="ChEBI" id="CHEBI:57273"/>
        <dbReference type="ChEBI" id="CHEBI:58189"/>
        <dbReference type="ChEBI" id="CHEBI:90380"/>
        <dbReference type="ChEBI" id="CHEBI:90381"/>
    </reaction>
    <physiologicalReaction direction="left-to-right" evidence="16">
        <dbReference type="Rhea" id="RHEA:48381"/>
    </physiologicalReaction>
</comment>
<evidence type="ECO:0000256" key="20">
    <source>
        <dbReference type="ARBA" id="ARBA00036757"/>
    </source>
</evidence>
<dbReference type="FunFam" id="3.40.50.11660:FF:000001">
    <property type="entry name" value="alpha-(1,3)-fucosyltransferase 9"/>
    <property type="match status" value="1"/>
</dbReference>
<evidence type="ECO:0000256" key="16">
    <source>
        <dbReference type="ARBA" id="ARBA00036053"/>
    </source>
</evidence>
<evidence type="ECO:0000256" key="19">
    <source>
        <dbReference type="ARBA" id="ARBA00036481"/>
    </source>
</evidence>
<dbReference type="Gene3D" id="3.40.50.11660">
    <property type="entry name" value="Glycosyl transferase family 10, C-terminal domain"/>
    <property type="match status" value="1"/>
</dbReference>
<evidence type="ECO:0000256" key="4">
    <source>
        <dbReference type="ARBA" id="ARBA00011738"/>
    </source>
</evidence>
<evidence type="ECO:0000259" key="26">
    <source>
        <dbReference type="Pfam" id="PF17039"/>
    </source>
</evidence>
<keyword evidence="9 24" id="KW-1133">Transmembrane helix</keyword>
<dbReference type="InterPro" id="IPR038577">
    <property type="entry name" value="GT10-like_C_sf"/>
</dbReference>
<evidence type="ECO:0000256" key="14">
    <source>
        <dbReference type="ARBA" id="ARBA00023180"/>
    </source>
</evidence>
<evidence type="ECO:0000256" key="1">
    <source>
        <dbReference type="ARBA" id="ARBA00004922"/>
    </source>
</evidence>
<evidence type="ECO:0000256" key="22">
    <source>
        <dbReference type="ARBA" id="ARBA00043828"/>
    </source>
</evidence>
<protein>
    <recommendedName>
        <fullName evidence="24">Fucosyltransferase</fullName>
        <ecNumber evidence="24">2.4.1.-</ecNumber>
    </recommendedName>
</protein>
<evidence type="ECO:0000256" key="5">
    <source>
        <dbReference type="ARBA" id="ARBA00022676"/>
    </source>
</evidence>
<evidence type="ECO:0000256" key="11">
    <source>
        <dbReference type="ARBA" id="ARBA00023098"/>
    </source>
</evidence>
<keyword evidence="7 24" id="KW-0812">Transmembrane</keyword>
<evidence type="ECO:0000256" key="9">
    <source>
        <dbReference type="ARBA" id="ARBA00022989"/>
    </source>
</evidence>
<dbReference type="InterPro" id="IPR001503">
    <property type="entry name" value="Glyco_trans_10"/>
</dbReference>
<comment type="catalytic activity">
    <reaction evidence="20">
        <text>a neolactoside nLc4Cer + GDP-beta-L-fucose = a neolactoside III(3)-alpha-Fuc-nLc4Cer + GDP + H(+)</text>
        <dbReference type="Rhea" id="RHEA:48376"/>
        <dbReference type="ChEBI" id="CHEBI:15378"/>
        <dbReference type="ChEBI" id="CHEBI:57273"/>
        <dbReference type="ChEBI" id="CHEBI:58189"/>
        <dbReference type="ChEBI" id="CHEBI:90376"/>
        <dbReference type="ChEBI" id="CHEBI:90379"/>
    </reaction>
    <physiologicalReaction direction="left-to-right" evidence="20">
        <dbReference type="Rhea" id="RHEA:48377"/>
    </physiologicalReaction>
</comment>
<dbReference type="Pfam" id="PF17039">
    <property type="entry name" value="Glyco_tran_10_N"/>
    <property type="match status" value="1"/>
</dbReference>
<evidence type="ECO:0000256" key="23">
    <source>
        <dbReference type="ARBA" id="ARBA00043838"/>
    </source>
</evidence>
<evidence type="ECO:0000259" key="25">
    <source>
        <dbReference type="Pfam" id="PF00852"/>
    </source>
</evidence>
<dbReference type="OMA" id="VEHACLT"/>
<comment type="subcellular location">
    <subcellularLocation>
        <location evidence="24">Golgi apparatus</location>
        <location evidence="24">Golgi stack membrane</location>
        <topology evidence="24">Single-pass type II membrane protein</topology>
    </subcellularLocation>
    <subcellularLocation>
        <location evidence="21">Golgi apparatus</location>
        <location evidence="21">trans-Golgi network membrane</location>
        <topology evidence="21">Single-pass type II membrane protein</topology>
    </subcellularLocation>
</comment>
<dbReference type="InParanoid" id="A0A6P9D3Y8"/>
<dbReference type="EC" id="2.4.1.-" evidence="24"/>
<dbReference type="PANTHER" id="PTHR11929">
    <property type="entry name" value="ALPHA- 1,3 -FUCOSYLTRANSFERASE"/>
    <property type="match status" value="1"/>
</dbReference>
<evidence type="ECO:0000256" key="15">
    <source>
        <dbReference type="ARBA" id="ARBA00029329"/>
    </source>
</evidence>
<dbReference type="Pfam" id="PF00852">
    <property type="entry name" value="Glyco_transf_10"/>
    <property type="match status" value="1"/>
</dbReference>
<feature type="transmembrane region" description="Helical" evidence="24">
    <location>
        <begin position="7"/>
        <end position="29"/>
    </location>
</feature>
<comment type="catalytic activity">
    <reaction evidence="15">
        <text>a beta-D-galactosyl-(1-&gt;4)-N-acetyl-beta-D-glucosaminyl derivative + GDP-beta-L-fucose = a beta-D-galactosyl-(1-&gt;4)-[alpha-L-fucosyl-(1-&gt;3)]-N-acetyl-beta-D-glucosaminyl derivative + GDP + H(+)</text>
        <dbReference type="Rhea" id="RHEA:14257"/>
        <dbReference type="ChEBI" id="CHEBI:15378"/>
        <dbReference type="ChEBI" id="CHEBI:57273"/>
        <dbReference type="ChEBI" id="CHEBI:58189"/>
        <dbReference type="ChEBI" id="CHEBI:133507"/>
        <dbReference type="ChEBI" id="CHEBI:137941"/>
        <dbReference type="EC" id="2.4.1.152"/>
    </reaction>
    <physiologicalReaction direction="left-to-right" evidence="15">
        <dbReference type="Rhea" id="RHEA:14258"/>
    </physiologicalReaction>
</comment>
<evidence type="ECO:0000256" key="7">
    <source>
        <dbReference type="ARBA" id="ARBA00022692"/>
    </source>
</evidence>
<dbReference type="OrthoDB" id="427096at2759"/>
<dbReference type="RefSeq" id="XP_034290693.1">
    <property type="nucleotide sequence ID" value="XM_034434802.1"/>
</dbReference>
<keyword evidence="8" id="KW-0735">Signal-anchor</keyword>
<keyword evidence="27" id="KW-1185">Reference proteome</keyword>
<dbReference type="InterPro" id="IPR055270">
    <property type="entry name" value="Glyco_tran_10_C"/>
</dbReference>
<comment type="catalytic activity">
    <reaction evidence="23">
        <text>an alpha-L-Fuc-(1-&gt;2)-beta-D-Gal-(1-&gt;4)-beta-D-GlcNAc derivative + GDP-beta-L-fucose = an alpha-L-Fuc-(1-&gt;2)-beta-D-Gal-(1-&gt;4)-[alpha-L-Fuc-(1-&gt;3)]-beta-D-GlcNAc derivative + GDP + H(+)</text>
        <dbReference type="Rhea" id="RHEA:77191"/>
        <dbReference type="ChEBI" id="CHEBI:15378"/>
        <dbReference type="ChEBI" id="CHEBI:57273"/>
        <dbReference type="ChEBI" id="CHEBI:58189"/>
        <dbReference type="ChEBI" id="CHEBI:133510"/>
        <dbReference type="ChEBI" id="CHEBI:195560"/>
    </reaction>
    <physiologicalReaction direction="left-to-right" evidence="23">
        <dbReference type="Rhea" id="RHEA:77192"/>
    </physiologicalReaction>
</comment>
<dbReference type="SUPFAM" id="SSF53756">
    <property type="entry name" value="UDP-Glycosyltransferase/glycogen phosphorylase"/>
    <property type="match status" value="1"/>
</dbReference>
<evidence type="ECO:0000256" key="2">
    <source>
        <dbReference type="ARBA" id="ARBA00004934"/>
    </source>
</evidence>
<dbReference type="GO" id="GO:0032580">
    <property type="term" value="C:Golgi cisterna membrane"/>
    <property type="evidence" value="ECO:0007669"/>
    <property type="project" value="UniProtKB-SubCell"/>
</dbReference>
<organism evidence="27 28">
    <name type="scientific">Pantherophis guttatus</name>
    <name type="common">Corn snake</name>
    <name type="synonym">Elaphe guttata</name>
    <dbReference type="NCBI Taxonomy" id="94885"/>
    <lineage>
        <taxon>Eukaryota</taxon>
        <taxon>Metazoa</taxon>
        <taxon>Chordata</taxon>
        <taxon>Craniata</taxon>
        <taxon>Vertebrata</taxon>
        <taxon>Euteleostomi</taxon>
        <taxon>Lepidosauria</taxon>
        <taxon>Squamata</taxon>
        <taxon>Bifurcata</taxon>
        <taxon>Unidentata</taxon>
        <taxon>Episquamata</taxon>
        <taxon>Toxicofera</taxon>
        <taxon>Serpentes</taxon>
        <taxon>Colubroidea</taxon>
        <taxon>Colubridae</taxon>
        <taxon>Colubrinae</taxon>
        <taxon>Pantherophis</taxon>
    </lineage>
</organism>
<comment type="pathway">
    <text evidence="1">Protein modification; protein glycosylation.</text>
</comment>
<dbReference type="Proteomes" id="UP001652622">
    <property type="component" value="Unplaced"/>
</dbReference>
<accession>A0A6P9D3Y8</accession>
<keyword evidence="10 24" id="KW-0333">Golgi apparatus</keyword>
<evidence type="ECO:0000313" key="28">
    <source>
        <dbReference type="RefSeq" id="XP_034290693.1"/>
    </source>
</evidence>
<evidence type="ECO:0000256" key="24">
    <source>
        <dbReference type="RuleBase" id="RU003832"/>
    </source>
</evidence>
<comment type="subunit">
    <text evidence="4">Homodimer.</text>
</comment>
<dbReference type="GeneID" id="117675804"/>
<evidence type="ECO:0000256" key="6">
    <source>
        <dbReference type="ARBA" id="ARBA00022679"/>
    </source>
</evidence>
<keyword evidence="6 24" id="KW-0808">Transferase</keyword>
<feature type="domain" description="Fucosyltransferase C-terminal" evidence="25">
    <location>
        <begin position="184"/>
        <end position="356"/>
    </location>
</feature>
<dbReference type="AlphaFoldDB" id="A0A6P9D3Y8"/>